<dbReference type="AlphaFoldDB" id="A0A411YKK4"/>
<dbReference type="InterPro" id="IPR027417">
    <property type="entry name" value="P-loop_NTPase"/>
</dbReference>
<dbReference type="EMBL" id="CP036402">
    <property type="protein sequence ID" value="QBI21748.1"/>
    <property type="molecule type" value="Genomic_DNA"/>
</dbReference>
<dbReference type="Gene3D" id="3.40.50.300">
    <property type="entry name" value="P-loop containing nucleotide triphosphate hydrolases"/>
    <property type="match status" value="1"/>
</dbReference>
<dbReference type="InterPro" id="IPR013563">
    <property type="entry name" value="Oligopep_ABC_C"/>
</dbReference>
<keyword evidence="4" id="KW-1003">Cell membrane</keyword>
<organism evidence="10 11">
    <name type="scientific">Egibacter rhizosphaerae</name>
    <dbReference type="NCBI Taxonomy" id="1670831"/>
    <lineage>
        <taxon>Bacteria</taxon>
        <taxon>Bacillati</taxon>
        <taxon>Actinomycetota</taxon>
        <taxon>Nitriliruptoria</taxon>
        <taxon>Egibacterales</taxon>
        <taxon>Egibacteraceae</taxon>
        <taxon>Egibacter</taxon>
    </lineage>
</organism>
<reference evidence="10 11" key="1">
    <citation type="submission" date="2019-01" db="EMBL/GenBank/DDBJ databases">
        <title>Egibacter rhizosphaerae EGI 80759T.</title>
        <authorList>
            <person name="Chen D.-D."/>
            <person name="Tian Y."/>
            <person name="Jiao J.-Y."/>
            <person name="Zhang X.-T."/>
            <person name="Zhang Y.-G."/>
            <person name="Zhang Y."/>
            <person name="Xiao M."/>
            <person name="Shu W.-S."/>
            <person name="Li W.-J."/>
        </authorList>
    </citation>
    <scope>NUCLEOTIDE SEQUENCE [LARGE SCALE GENOMIC DNA]</scope>
    <source>
        <strain evidence="10 11">EGI 80759</strain>
    </source>
</reference>
<evidence type="ECO:0000256" key="4">
    <source>
        <dbReference type="ARBA" id="ARBA00022475"/>
    </source>
</evidence>
<evidence type="ECO:0000256" key="1">
    <source>
        <dbReference type="ARBA" id="ARBA00004202"/>
    </source>
</evidence>
<keyword evidence="11" id="KW-1185">Reference proteome</keyword>
<dbReference type="InterPro" id="IPR050388">
    <property type="entry name" value="ABC_Ni/Peptide_Import"/>
</dbReference>
<dbReference type="Proteomes" id="UP000291469">
    <property type="component" value="Chromosome"/>
</dbReference>
<feature type="domain" description="ABC transporter" evidence="9">
    <location>
        <begin position="24"/>
        <end position="275"/>
    </location>
</feature>
<evidence type="ECO:0000259" key="9">
    <source>
        <dbReference type="PROSITE" id="PS50893"/>
    </source>
</evidence>
<accession>A0A411YKK4</accession>
<dbReference type="GO" id="GO:0005886">
    <property type="term" value="C:plasma membrane"/>
    <property type="evidence" value="ECO:0007669"/>
    <property type="project" value="UniProtKB-SubCell"/>
</dbReference>
<evidence type="ECO:0000256" key="3">
    <source>
        <dbReference type="ARBA" id="ARBA00022448"/>
    </source>
</evidence>
<dbReference type="GO" id="GO:0005524">
    <property type="term" value="F:ATP binding"/>
    <property type="evidence" value="ECO:0007669"/>
    <property type="project" value="UniProtKB-KW"/>
</dbReference>
<dbReference type="Pfam" id="PF08352">
    <property type="entry name" value="oligo_HPY"/>
    <property type="match status" value="1"/>
</dbReference>
<dbReference type="GO" id="GO:0015833">
    <property type="term" value="P:peptide transport"/>
    <property type="evidence" value="ECO:0007669"/>
    <property type="project" value="InterPro"/>
</dbReference>
<dbReference type="SUPFAM" id="SSF52540">
    <property type="entry name" value="P-loop containing nucleoside triphosphate hydrolases"/>
    <property type="match status" value="1"/>
</dbReference>
<dbReference type="PANTHER" id="PTHR43297:SF2">
    <property type="entry name" value="DIPEPTIDE TRANSPORT ATP-BINDING PROTEIN DPPD"/>
    <property type="match status" value="1"/>
</dbReference>
<evidence type="ECO:0000256" key="7">
    <source>
        <dbReference type="ARBA" id="ARBA00023136"/>
    </source>
</evidence>
<dbReference type="PROSITE" id="PS00211">
    <property type="entry name" value="ABC_TRANSPORTER_1"/>
    <property type="match status" value="1"/>
</dbReference>
<keyword evidence="6 10" id="KW-0067">ATP-binding</keyword>
<dbReference type="PANTHER" id="PTHR43297">
    <property type="entry name" value="OLIGOPEPTIDE TRANSPORT ATP-BINDING PROTEIN APPD"/>
    <property type="match status" value="1"/>
</dbReference>
<dbReference type="InterPro" id="IPR017871">
    <property type="entry name" value="ABC_transporter-like_CS"/>
</dbReference>
<dbReference type="RefSeq" id="WP_131156740.1">
    <property type="nucleotide sequence ID" value="NZ_CP036402.1"/>
</dbReference>
<evidence type="ECO:0000256" key="8">
    <source>
        <dbReference type="SAM" id="MobiDB-lite"/>
    </source>
</evidence>
<keyword evidence="5" id="KW-0547">Nucleotide-binding</keyword>
<evidence type="ECO:0000256" key="6">
    <source>
        <dbReference type="ARBA" id="ARBA00022840"/>
    </source>
</evidence>
<evidence type="ECO:0000313" key="11">
    <source>
        <dbReference type="Proteomes" id="UP000291469"/>
    </source>
</evidence>
<dbReference type="SMART" id="SM00382">
    <property type="entry name" value="AAA"/>
    <property type="match status" value="1"/>
</dbReference>
<comment type="subcellular location">
    <subcellularLocation>
        <location evidence="1">Cell membrane</location>
        <topology evidence="1">Peripheral membrane protein</topology>
    </subcellularLocation>
</comment>
<name>A0A411YKK4_9ACTN</name>
<sequence length="351" mass="38100">MSLTPPTPRASHDRGPARPGEPVLEVEDLHVEFRTPRAVLHAVNGVSWSVGAGETLAILGESGSGKSVSAQAIMGIIDSPPGFVTQGSVRFRGQDLFAMSEEERRRRRGDGVAMIFQDALTALNPVFTVGWQIAETFRVHRGTSKRDAFARAAELLERVGIPSPHERLRSFPHEFSGGMRQRAMIAMSLALEPDVLIADEPTTALDVTVQAQIMDLLEDLQADLGMGMVLITHDLAVVADTADHVAVMYAGRIVEQGPVDAVFKNPAHPYTLGLMRSIPPLERRESELDPIPGTPPSPAAIPPGCPFHPRCAFARDLCRSEEPPLEPVADHRASACHFTEEVLAEEVLRDS</sequence>
<evidence type="ECO:0000256" key="2">
    <source>
        <dbReference type="ARBA" id="ARBA00005417"/>
    </source>
</evidence>
<protein>
    <submittedName>
        <fullName evidence="10">ABC transporter ATP-binding protein</fullName>
    </submittedName>
</protein>
<dbReference type="FunFam" id="3.40.50.300:FF:000016">
    <property type="entry name" value="Oligopeptide ABC transporter ATP-binding component"/>
    <property type="match status" value="1"/>
</dbReference>
<gene>
    <name evidence="10" type="ORF">ER308_20765</name>
</gene>
<dbReference type="NCBIfam" id="TIGR01727">
    <property type="entry name" value="oligo_HPY"/>
    <property type="match status" value="1"/>
</dbReference>
<dbReference type="KEGG" id="erz:ER308_20765"/>
<evidence type="ECO:0000256" key="5">
    <source>
        <dbReference type="ARBA" id="ARBA00022741"/>
    </source>
</evidence>
<dbReference type="InterPro" id="IPR003439">
    <property type="entry name" value="ABC_transporter-like_ATP-bd"/>
</dbReference>
<dbReference type="InterPro" id="IPR003593">
    <property type="entry name" value="AAA+_ATPase"/>
</dbReference>
<proteinExistence type="inferred from homology"/>
<dbReference type="GO" id="GO:0016887">
    <property type="term" value="F:ATP hydrolysis activity"/>
    <property type="evidence" value="ECO:0007669"/>
    <property type="project" value="InterPro"/>
</dbReference>
<dbReference type="PROSITE" id="PS50893">
    <property type="entry name" value="ABC_TRANSPORTER_2"/>
    <property type="match status" value="1"/>
</dbReference>
<dbReference type="OrthoDB" id="5357528at2"/>
<keyword evidence="3" id="KW-0813">Transport</keyword>
<comment type="similarity">
    <text evidence="2">Belongs to the ABC transporter superfamily.</text>
</comment>
<dbReference type="Pfam" id="PF00005">
    <property type="entry name" value="ABC_tran"/>
    <property type="match status" value="1"/>
</dbReference>
<keyword evidence="7" id="KW-0472">Membrane</keyword>
<evidence type="ECO:0000313" key="10">
    <source>
        <dbReference type="EMBL" id="QBI21748.1"/>
    </source>
</evidence>
<feature type="region of interest" description="Disordered" evidence="8">
    <location>
        <begin position="1"/>
        <end position="21"/>
    </location>
</feature>
<dbReference type="CDD" id="cd03257">
    <property type="entry name" value="ABC_NikE_OppD_transporters"/>
    <property type="match status" value="1"/>
</dbReference>